<feature type="region of interest" description="Disordered" evidence="1">
    <location>
        <begin position="591"/>
        <end position="662"/>
    </location>
</feature>
<name>A0A2G8S832_9APHY</name>
<dbReference type="AlphaFoldDB" id="A0A2G8S832"/>
<keyword evidence="3" id="KW-1185">Reference proteome</keyword>
<dbReference type="Proteomes" id="UP000230002">
    <property type="component" value="Unassembled WGS sequence"/>
</dbReference>
<feature type="region of interest" description="Disordered" evidence="1">
    <location>
        <begin position="220"/>
        <end position="244"/>
    </location>
</feature>
<accession>A0A2G8S832</accession>
<organism evidence="2 3">
    <name type="scientific">Ganoderma sinense ZZ0214-1</name>
    <dbReference type="NCBI Taxonomy" id="1077348"/>
    <lineage>
        <taxon>Eukaryota</taxon>
        <taxon>Fungi</taxon>
        <taxon>Dikarya</taxon>
        <taxon>Basidiomycota</taxon>
        <taxon>Agaricomycotina</taxon>
        <taxon>Agaricomycetes</taxon>
        <taxon>Polyporales</taxon>
        <taxon>Polyporaceae</taxon>
        <taxon>Ganoderma</taxon>
    </lineage>
</organism>
<gene>
    <name evidence="2" type="ORF">GSI_07815</name>
</gene>
<feature type="compositionally biased region" description="Basic and acidic residues" evidence="1">
    <location>
        <begin position="538"/>
        <end position="550"/>
    </location>
</feature>
<feature type="compositionally biased region" description="Low complexity" evidence="1">
    <location>
        <begin position="632"/>
        <end position="641"/>
    </location>
</feature>
<protein>
    <submittedName>
        <fullName evidence="2">Uncharacterized protein</fullName>
    </submittedName>
</protein>
<evidence type="ECO:0000256" key="1">
    <source>
        <dbReference type="SAM" id="MobiDB-lite"/>
    </source>
</evidence>
<feature type="region of interest" description="Disordered" evidence="1">
    <location>
        <begin position="343"/>
        <end position="395"/>
    </location>
</feature>
<feature type="compositionally biased region" description="Low complexity" evidence="1">
    <location>
        <begin position="446"/>
        <end position="461"/>
    </location>
</feature>
<dbReference type="EMBL" id="AYKW01000017">
    <property type="protein sequence ID" value="PIL29905.1"/>
    <property type="molecule type" value="Genomic_DNA"/>
</dbReference>
<comment type="caution">
    <text evidence="2">The sequence shown here is derived from an EMBL/GenBank/DDBJ whole genome shotgun (WGS) entry which is preliminary data.</text>
</comment>
<feature type="compositionally biased region" description="Basic and acidic residues" evidence="1">
    <location>
        <begin position="350"/>
        <end position="375"/>
    </location>
</feature>
<evidence type="ECO:0000313" key="2">
    <source>
        <dbReference type="EMBL" id="PIL29905.1"/>
    </source>
</evidence>
<sequence length="769" mass="80259">MTHADNAHTIYPDIPTVPTILASLDTFDAMADMLDMDALAVPLDLLLSTTRRALRALGALLSASLASPSYSLPGSSSTMGTGLVSVSRIQTNLNPAADDAPSGVRDPLRALALLDATLHRVLRTVFSALAAHLPDPSPGLRGPCWRSTQIPQKEMEVRAALDDFLGNLYELVLAPLVRAFSPASEGFVSACLLRSCSRSQSSSGFGSGFGSGSGINFGDEYPLPGVGANSETDNLRERDKDKDSERAVADLRPVLFDVLERALSTLEAQCLRLELGSSGAGPESRAGDEESILGSGSANTGDGGHTSKLGLGFQAQAIRGVREVKRLLALDCVRELERMYTSAPSSLPSYHRDAAADSESSDDHPDASIRRRSDEAPGGSATTRRAQGTLPHSLHPSLPLLAAQWSPGSARTCAPMRKAHASRAGADRNREAWASGTGTGSEDATRPGTPASPAATTSPALGPLRAQAQHRGGERSAALARLQASARRTGGAAGRTRLAGNLGEIRTGGVAESDEDEGGGDVGAALGLAFAHAQGRTARGEGEGEDRDLRVDDDEDDGGLGMEKQFRERVVRLARKDTAWYLCAVLNRLLPRGTPPNGDSAAGSSSTTEGDAKSNSMSSDPSRLGADDVDVHAATATANANPRGNASVKANRKLSLTNPDDTDTIADEAVYSALVDLLRRSRPAHSPFLSGRRGSDPSTRADTAEASIRDHRGGSSAGGADLHEQQHAYRDARDGDSGHGLGLGNGTAAMGAVERGMLLAVFERAWLGM</sequence>
<feature type="compositionally biased region" description="Basic and acidic residues" evidence="1">
    <location>
        <begin position="233"/>
        <end position="244"/>
    </location>
</feature>
<feature type="region of interest" description="Disordered" evidence="1">
    <location>
        <begin position="277"/>
        <end position="303"/>
    </location>
</feature>
<feature type="region of interest" description="Disordered" evidence="1">
    <location>
        <begin position="684"/>
        <end position="721"/>
    </location>
</feature>
<feature type="region of interest" description="Disordered" evidence="1">
    <location>
        <begin position="412"/>
        <end position="461"/>
    </location>
</feature>
<proteinExistence type="predicted"/>
<evidence type="ECO:0000313" key="3">
    <source>
        <dbReference type="Proteomes" id="UP000230002"/>
    </source>
</evidence>
<feature type="compositionally biased region" description="Polar residues" evidence="1">
    <location>
        <begin position="602"/>
        <end position="621"/>
    </location>
</feature>
<feature type="region of interest" description="Disordered" evidence="1">
    <location>
        <begin position="535"/>
        <end position="560"/>
    </location>
</feature>
<dbReference type="OrthoDB" id="2757762at2759"/>
<reference evidence="2 3" key="1">
    <citation type="journal article" date="2015" name="Sci. Rep.">
        <title>Chromosome-level genome map provides insights into diverse defense mechanisms in the medicinal fungus Ganoderma sinense.</title>
        <authorList>
            <person name="Zhu Y."/>
            <person name="Xu J."/>
            <person name="Sun C."/>
            <person name="Zhou S."/>
            <person name="Xu H."/>
            <person name="Nelson D.R."/>
            <person name="Qian J."/>
            <person name="Song J."/>
            <person name="Luo H."/>
            <person name="Xiang L."/>
            <person name="Li Y."/>
            <person name="Xu Z."/>
            <person name="Ji A."/>
            <person name="Wang L."/>
            <person name="Lu S."/>
            <person name="Hayward A."/>
            <person name="Sun W."/>
            <person name="Li X."/>
            <person name="Schwartz D.C."/>
            <person name="Wang Y."/>
            <person name="Chen S."/>
        </authorList>
    </citation>
    <scope>NUCLEOTIDE SEQUENCE [LARGE SCALE GENOMIC DNA]</scope>
    <source>
        <strain evidence="2 3">ZZ0214-1</strain>
    </source>
</reference>